<dbReference type="SUPFAM" id="SSF47473">
    <property type="entry name" value="EF-hand"/>
    <property type="match status" value="1"/>
</dbReference>
<dbReference type="AlphaFoldDB" id="A0AA36HZC1"/>
<keyword evidence="3" id="KW-1185">Reference proteome</keyword>
<gene>
    <name evidence="2" type="ORF">EVOR1521_LOCUS5849</name>
</gene>
<feature type="compositionally biased region" description="Basic and acidic residues" evidence="1">
    <location>
        <begin position="25"/>
        <end position="40"/>
    </location>
</feature>
<feature type="region of interest" description="Disordered" evidence="1">
    <location>
        <begin position="466"/>
        <end position="493"/>
    </location>
</feature>
<evidence type="ECO:0000256" key="1">
    <source>
        <dbReference type="SAM" id="MobiDB-lite"/>
    </source>
</evidence>
<evidence type="ECO:0000313" key="3">
    <source>
        <dbReference type="Proteomes" id="UP001178507"/>
    </source>
</evidence>
<protein>
    <submittedName>
        <fullName evidence="2">Uncharacterized protein</fullName>
    </submittedName>
</protein>
<dbReference type="InterPro" id="IPR011992">
    <property type="entry name" value="EF-hand-dom_pair"/>
</dbReference>
<evidence type="ECO:0000313" key="2">
    <source>
        <dbReference type="EMBL" id="CAJ1376908.1"/>
    </source>
</evidence>
<feature type="non-terminal residue" evidence="2">
    <location>
        <position position="1"/>
    </location>
</feature>
<dbReference type="Proteomes" id="UP001178507">
    <property type="component" value="Unassembled WGS sequence"/>
</dbReference>
<dbReference type="Gene3D" id="1.10.238.10">
    <property type="entry name" value="EF-hand"/>
    <property type="match status" value="1"/>
</dbReference>
<dbReference type="EMBL" id="CAUJNA010000429">
    <property type="protein sequence ID" value="CAJ1376908.1"/>
    <property type="molecule type" value="Genomic_DNA"/>
</dbReference>
<proteinExistence type="predicted"/>
<feature type="compositionally biased region" description="Acidic residues" evidence="1">
    <location>
        <begin position="12"/>
        <end position="24"/>
    </location>
</feature>
<feature type="region of interest" description="Disordered" evidence="1">
    <location>
        <begin position="1"/>
        <end position="50"/>
    </location>
</feature>
<sequence length="734" mass="82998">MDEFSFSQEQVQEQEQEHEEEAEQDHEQEVEQEEEHDKVQEAPLEQRYARESEEAVPWPLKALTQLRSSELPFYPMADFAVNKGIFNESSPAPCGIPSFVMLSDNYYRRQWRLTSVRRLRSVICFMEWVPSVEKLARFEVSTSTLSEDQRFRLREALELCSGGRSDCSAGFGEQEVRALCNVLDLQMEGAAFTAAMPPCSRVSMAELEKQLATQSIYKMQQGRLFVALSLQEAEHLRGSMHLLKSRSPDCGIALRCVGCKEARDESLLDWHGPVLRTELGHQLEVAEQLFRFLNSVEDFQAREVSVLLRALQLTRMEDRLPWWLDTRGCRRRSHRPWQRMPVAKVFLQQDEYEDWATKALLLRLRWALAAQQLWPADAFRLWDSQGNGCLQRADLAAGLDHFGVRSERLSSERWAQQVENLFRCLAQDGREAIFVEDFRAALELQAGDWEVTPMASMASPSSRVSRAASAFEGRKHQAAGPADGVPPSVSPLRAGAAPEAISAEVGASPMGAVSASPSVDTLKPRVSRLTPEICQQLKAGRFKLKWQKHSSFRPLWSGAVCCWAATELIPRGKFLGVKRGSNAVKERIALGHYVSTSNLTAAQLMEVTDEQHSGFFAKHPRDDLNRFLDTFFPHPIRFRHIWQHKEASKTLYVWQAVPPSADFVAAGMVCTTEDEAPSLEELRCLPRLWAERVVDLQAWPCSDGFSIWLPSDGVGFLQVTGSEAPETYQLRAGK</sequence>
<accession>A0AA36HZC1</accession>
<comment type="caution">
    <text evidence="2">The sequence shown here is derived from an EMBL/GenBank/DDBJ whole genome shotgun (WGS) entry which is preliminary data.</text>
</comment>
<reference evidence="2" key="1">
    <citation type="submission" date="2023-08" db="EMBL/GenBank/DDBJ databases">
        <authorList>
            <person name="Chen Y."/>
            <person name="Shah S."/>
            <person name="Dougan E. K."/>
            <person name="Thang M."/>
            <person name="Chan C."/>
        </authorList>
    </citation>
    <scope>NUCLEOTIDE SEQUENCE</scope>
</reference>
<organism evidence="2 3">
    <name type="scientific">Effrenium voratum</name>
    <dbReference type="NCBI Taxonomy" id="2562239"/>
    <lineage>
        <taxon>Eukaryota</taxon>
        <taxon>Sar</taxon>
        <taxon>Alveolata</taxon>
        <taxon>Dinophyceae</taxon>
        <taxon>Suessiales</taxon>
        <taxon>Symbiodiniaceae</taxon>
        <taxon>Effrenium</taxon>
    </lineage>
</organism>
<name>A0AA36HZC1_9DINO</name>